<evidence type="ECO:0000256" key="1">
    <source>
        <dbReference type="SAM" id="MobiDB-lite"/>
    </source>
</evidence>
<feature type="compositionally biased region" description="Polar residues" evidence="1">
    <location>
        <begin position="67"/>
        <end position="80"/>
    </location>
</feature>
<dbReference type="EMBL" id="BTSY01000002">
    <property type="protein sequence ID" value="GMT16001.1"/>
    <property type="molecule type" value="Genomic_DNA"/>
</dbReference>
<evidence type="ECO:0000313" key="3">
    <source>
        <dbReference type="Proteomes" id="UP001432322"/>
    </source>
</evidence>
<gene>
    <name evidence="2" type="ORF">PFISCL1PPCAC_7298</name>
</gene>
<reference evidence="2" key="1">
    <citation type="submission" date="2023-10" db="EMBL/GenBank/DDBJ databases">
        <title>Genome assembly of Pristionchus species.</title>
        <authorList>
            <person name="Yoshida K."/>
            <person name="Sommer R.J."/>
        </authorList>
    </citation>
    <scope>NUCLEOTIDE SEQUENCE</scope>
    <source>
        <strain evidence="2">RS5133</strain>
    </source>
</reference>
<proteinExistence type="predicted"/>
<dbReference type="AlphaFoldDB" id="A0AAV5V9H1"/>
<keyword evidence="3" id="KW-1185">Reference proteome</keyword>
<feature type="region of interest" description="Disordered" evidence="1">
    <location>
        <begin position="1"/>
        <end position="80"/>
    </location>
</feature>
<dbReference type="Proteomes" id="UP001432322">
    <property type="component" value="Unassembled WGS sequence"/>
</dbReference>
<sequence length="80" mass="8488">VQCRVNRRTERNRKNSNKNSSGSGSISGAALAHKMSTEKAPLLTYTPPAPTPKETITPESSRPPPSATGSILVTNSLNLN</sequence>
<protein>
    <submittedName>
        <fullName evidence="2">Uncharacterized protein</fullName>
    </submittedName>
</protein>
<organism evidence="2 3">
    <name type="scientific">Pristionchus fissidentatus</name>
    <dbReference type="NCBI Taxonomy" id="1538716"/>
    <lineage>
        <taxon>Eukaryota</taxon>
        <taxon>Metazoa</taxon>
        <taxon>Ecdysozoa</taxon>
        <taxon>Nematoda</taxon>
        <taxon>Chromadorea</taxon>
        <taxon>Rhabditida</taxon>
        <taxon>Rhabditina</taxon>
        <taxon>Diplogasteromorpha</taxon>
        <taxon>Diplogasteroidea</taxon>
        <taxon>Neodiplogasteridae</taxon>
        <taxon>Pristionchus</taxon>
    </lineage>
</organism>
<feature type="non-terminal residue" evidence="2">
    <location>
        <position position="80"/>
    </location>
</feature>
<feature type="non-terminal residue" evidence="2">
    <location>
        <position position="1"/>
    </location>
</feature>
<evidence type="ECO:0000313" key="2">
    <source>
        <dbReference type="EMBL" id="GMT16001.1"/>
    </source>
</evidence>
<accession>A0AAV5V9H1</accession>
<comment type="caution">
    <text evidence="2">The sequence shown here is derived from an EMBL/GenBank/DDBJ whole genome shotgun (WGS) entry which is preliminary data.</text>
</comment>
<name>A0AAV5V9H1_9BILA</name>